<proteinExistence type="predicted"/>
<dbReference type="SUPFAM" id="SSF55874">
    <property type="entry name" value="ATPase domain of HSP90 chaperone/DNA topoisomerase II/histidine kinase"/>
    <property type="match status" value="1"/>
</dbReference>
<dbReference type="Proteomes" id="UP001500235">
    <property type="component" value="Unassembled WGS sequence"/>
</dbReference>
<gene>
    <name evidence="2" type="ORF">GCM10022280_00580</name>
</gene>
<dbReference type="InterPro" id="IPR003594">
    <property type="entry name" value="HATPase_dom"/>
</dbReference>
<dbReference type="RefSeq" id="WP_344705390.1">
    <property type="nucleotide sequence ID" value="NZ_BAABBQ010000001.1"/>
</dbReference>
<dbReference type="GO" id="GO:0016301">
    <property type="term" value="F:kinase activity"/>
    <property type="evidence" value="ECO:0007669"/>
    <property type="project" value="UniProtKB-KW"/>
</dbReference>
<dbReference type="InterPro" id="IPR003018">
    <property type="entry name" value="GAF"/>
</dbReference>
<dbReference type="InterPro" id="IPR011495">
    <property type="entry name" value="Sig_transdc_His_kin_sub2_dim/P"/>
</dbReference>
<keyword evidence="2" id="KW-0808">Transferase</keyword>
<keyword evidence="2" id="KW-0418">Kinase</keyword>
<dbReference type="SMART" id="SM00065">
    <property type="entry name" value="GAF"/>
    <property type="match status" value="1"/>
</dbReference>
<evidence type="ECO:0000313" key="2">
    <source>
        <dbReference type="EMBL" id="GAA4007881.1"/>
    </source>
</evidence>
<dbReference type="EMBL" id="BAABBQ010000001">
    <property type="protein sequence ID" value="GAA4007881.1"/>
    <property type="molecule type" value="Genomic_DNA"/>
</dbReference>
<comment type="caution">
    <text evidence="2">The sequence shown here is derived from an EMBL/GenBank/DDBJ whole genome shotgun (WGS) entry which is preliminary data.</text>
</comment>
<dbReference type="Pfam" id="PF07568">
    <property type="entry name" value="HisKA_2"/>
    <property type="match status" value="1"/>
</dbReference>
<organism evidence="2 3">
    <name type="scientific">Sphingomonas swuensis</name>
    <dbReference type="NCBI Taxonomy" id="977800"/>
    <lineage>
        <taxon>Bacteria</taxon>
        <taxon>Pseudomonadati</taxon>
        <taxon>Pseudomonadota</taxon>
        <taxon>Alphaproteobacteria</taxon>
        <taxon>Sphingomonadales</taxon>
        <taxon>Sphingomonadaceae</taxon>
        <taxon>Sphingomonas</taxon>
    </lineage>
</organism>
<keyword evidence="3" id="KW-1185">Reference proteome</keyword>
<dbReference type="PROSITE" id="PS50109">
    <property type="entry name" value="HIS_KIN"/>
    <property type="match status" value="1"/>
</dbReference>
<dbReference type="InterPro" id="IPR036890">
    <property type="entry name" value="HATPase_C_sf"/>
</dbReference>
<dbReference type="Gene3D" id="3.30.565.10">
    <property type="entry name" value="Histidine kinase-like ATPase, C-terminal domain"/>
    <property type="match status" value="1"/>
</dbReference>
<protein>
    <submittedName>
        <fullName evidence="2">GAF domain-containing sensor histidine kinase</fullName>
    </submittedName>
</protein>
<dbReference type="SUPFAM" id="SSF55781">
    <property type="entry name" value="GAF domain-like"/>
    <property type="match status" value="1"/>
</dbReference>
<evidence type="ECO:0000259" key="1">
    <source>
        <dbReference type="PROSITE" id="PS50109"/>
    </source>
</evidence>
<dbReference type="Pfam" id="PF01590">
    <property type="entry name" value="GAF"/>
    <property type="match status" value="1"/>
</dbReference>
<dbReference type="InterPro" id="IPR029016">
    <property type="entry name" value="GAF-like_dom_sf"/>
</dbReference>
<reference evidence="3" key="1">
    <citation type="journal article" date="2019" name="Int. J. Syst. Evol. Microbiol.">
        <title>The Global Catalogue of Microorganisms (GCM) 10K type strain sequencing project: providing services to taxonomists for standard genome sequencing and annotation.</title>
        <authorList>
            <consortium name="The Broad Institute Genomics Platform"/>
            <consortium name="The Broad Institute Genome Sequencing Center for Infectious Disease"/>
            <person name="Wu L."/>
            <person name="Ma J."/>
        </authorList>
    </citation>
    <scope>NUCLEOTIDE SEQUENCE [LARGE SCALE GENOMIC DNA]</scope>
    <source>
        <strain evidence="3">JCM 17563</strain>
    </source>
</reference>
<dbReference type="PANTHER" id="PTHR43102:SF2">
    <property type="entry name" value="GAF DOMAIN-CONTAINING PROTEIN"/>
    <property type="match status" value="1"/>
</dbReference>
<name>A0ABP7S7P6_9SPHN</name>
<evidence type="ECO:0000313" key="3">
    <source>
        <dbReference type="Proteomes" id="UP001500235"/>
    </source>
</evidence>
<feature type="domain" description="Histidine kinase" evidence="1">
    <location>
        <begin position="172"/>
        <end position="363"/>
    </location>
</feature>
<dbReference type="Gene3D" id="3.30.450.40">
    <property type="match status" value="1"/>
</dbReference>
<dbReference type="Pfam" id="PF02518">
    <property type="entry name" value="HATPase_c"/>
    <property type="match status" value="1"/>
</dbReference>
<dbReference type="InterPro" id="IPR005467">
    <property type="entry name" value="His_kinase_dom"/>
</dbReference>
<accession>A0ABP7S7P6</accession>
<dbReference type="PANTHER" id="PTHR43102">
    <property type="entry name" value="SLR1143 PROTEIN"/>
    <property type="match status" value="1"/>
</dbReference>
<sequence>MKAAPHPRQELRLAALRRYEILDTPREAEFDEIAQLTASICDAPIAVINLIDAERQWFKAEVGLGVRETPLETSLCSHVILERSFVEIPDTLADPRMCDNPLCVDEDGLRFYAGALLSTPEGLPIGTLCVLDKRPRQLTALQRNAIQVLARQVMTQLDLRRSLAAEQIQRNEIDHRVKNSLAAVAGFVALERRGVEDPEARQLLDRVGQQINTVALLHRQLSDAGSQRIDLSDYLSEVTRLIDSTLPDNVEVRGEFDSFDMGARDASVLGTIVNELAANAVKHSVREAGGAITFLGETTGDGHYRLTCRDAGKATSAEAPAEPSKRTGLGLRLIANSVRQINGTLTTVQGDEGYRTVIEITPA</sequence>